<dbReference type="GO" id="GO:0016020">
    <property type="term" value="C:membrane"/>
    <property type="evidence" value="ECO:0007669"/>
    <property type="project" value="TreeGrafter"/>
</dbReference>
<organism evidence="3 4">
    <name type="scientific">Gimesia benthica</name>
    <dbReference type="NCBI Taxonomy" id="2608982"/>
    <lineage>
        <taxon>Bacteria</taxon>
        <taxon>Pseudomonadati</taxon>
        <taxon>Planctomycetota</taxon>
        <taxon>Planctomycetia</taxon>
        <taxon>Planctomycetales</taxon>
        <taxon>Planctomycetaceae</taxon>
        <taxon>Gimesia</taxon>
    </lineage>
</organism>
<feature type="domain" description="Acyltransferase 3" evidence="2">
    <location>
        <begin position="5"/>
        <end position="356"/>
    </location>
</feature>
<feature type="transmembrane region" description="Helical" evidence="1">
    <location>
        <begin position="12"/>
        <end position="35"/>
    </location>
</feature>
<keyword evidence="3" id="KW-0808">Transferase</keyword>
<feature type="transmembrane region" description="Helical" evidence="1">
    <location>
        <begin position="266"/>
        <end position="286"/>
    </location>
</feature>
<dbReference type="InterPro" id="IPR050879">
    <property type="entry name" value="Acyltransferase_3"/>
</dbReference>
<dbReference type="Proteomes" id="UP000427281">
    <property type="component" value="Chromosome"/>
</dbReference>
<keyword evidence="1" id="KW-0472">Membrane</keyword>
<evidence type="ECO:0000259" key="2">
    <source>
        <dbReference type="Pfam" id="PF01757"/>
    </source>
</evidence>
<keyword evidence="1" id="KW-1133">Transmembrane helix</keyword>
<dbReference type="PANTHER" id="PTHR23028">
    <property type="entry name" value="ACETYLTRANSFERASE"/>
    <property type="match status" value="1"/>
</dbReference>
<gene>
    <name evidence="3" type="ORF">F1728_21890</name>
</gene>
<proteinExistence type="predicted"/>
<dbReference type="AlphaFoldDB" id="A0A6I6AF89"/>
<keyword evidence="4" id="KW-1185">Reference proteome</keyword>
<keyword evidence="1" id="KW-0812">Transmembrane</keyword>
<dbReference type="GO" id="GO:0016747">
    <property type="term" value="F:acyltransferase activity, transferring groups other than amino-acyl groups"/>
    <property type="evidence" value="ECO:0007669"/>
    <property type="project" value="InterPro"/>
</dbReference>
<protein>
    <submittedName>
        <fullName evidence="3">Acyltransferase</fullName>
    </submittedName>
</protein>
<accession>A0A6I6AF89</accession>
<dbReference type="KEGG" id="gim:F1728_21890"/>
<evidence type="ECO:0000313" key="4">
    <source>
        <dbReference type="Proteomes" id="UP000427281"/>
    </source>
</evidence>
<dbReference type="InterPro" id="IPR002656">
    <property type="entry name" value="Acyl_transf_3_dom"/>
</dbReference>
<feature type="transmembrane region" description="Helical" evidence="1">
    <location>
        <begin position="307"/>
        <end position="330"/>
    </location>
</feature>
<evidence type="ECO:0000313" key="3">
    <source>
        <dbReference type="EMBL" id="QGQ25173.1"/>
    </source>
</evidence>
<reference evidence="3 4" key="1">
    <citation type="submission" date="2019-09" db="EMBL/GenBank/DDBJ databases">
        <title>Gimesia benthica sp. nov., a novel bacterium isolated from deep-sea water of the Northwest Indian Ocean.</title>
        <authorList>
            <person name="Dai X."/>
        </authorList>
    </citation>
    <scope>NUCLEOTIDE SEQUENCE [LARGE SCALE GENOMIC DNA]</scope>
    <source>
        <strain evidence="3 4">E7</strain>
    </source>
</reference>
<feature type="transmembrane region" description="Helical" evidence="1">
    <location>
        <begin position="164"/>
        <end position="183"/>
    </location>
</feature>
<feature type="transmembrane region" description="Helical" evidence="1">
    <location>
        <begin position="336"/>
        <end position="362"/>
    </location>
</feature>
<feature type="transmembrane region" description="Helical" evidence="1">
    <location>
        <begin position="103"/>
        <end position="124"/>
    </location>
</feature>
<keyword evidence="3" id="KW-0012">Acyltransferase</keyword>
<dbReference type="Pfam" id="PF01757">
    <property type="entry name" value="Acyl_transf_3"/>
    <property type="match status" value="1"/>
</dbReference>
<dbReference type="PANTHER" id="PTHR23028:SF53">
    <property type="entry name" value="ACYL_TRANSF_3 DOMAIN-CONTAINING PROTEIN"/>
    <property type="match status" value="1"/>
</dbReference>
<dbReference type="GO" id="GO:0000271">
    <property type="term" value="P:polysaccharide biosynthetic process"/>
    <property type="evidence" value="ECO:0007669"/>
    <property type="project" value="TreeGrafter"/>
</dbReference>
<name>A0A6I6AF89_9PLAN</name>
<dbReference type="RefSeq" id="WP_155365862.1">
    <property type="nucleotide sequence ID" value="NZ_CP043930.1"/>
</dbReference>
<feature type="transmembrane region" description="Helical" evidence="1">
    <location>
        <begin position="55"/>
        <end position="82"/>
    </location>
</feature>
<feature type="transmembrane region" description="Helical" evidence="1">
    <location>
        <begin position="241"/>
        <end position="260"/>
    </location>
</feature>
<evidence type="ECO:0000256" key="1">
    <source>
        <dbReference type="SAM" id="Phobius"/>
    </source>
</evidence>
<sequence length="415" mass="47686">MFNEKLESLRGIAALVVAVYHCFLIFAVDQNPTIWDSTFSFSTGTLTDVTGINSFLARMALVVFNGGAAVSVFFVLSGYVLGLSLDRKPRNVITYFAFYVKRVFRIYPTYFVSLTLIVLSIALFHKYVQFPNTSVWFNWWYTEGISLKYALENYFLLDTEINNVAWTLKVELLISLIFPLIYLLNRWFGLMMNLSILLSLICLGYFGPSIPTVQYAFMFYIGLMLPLFLEKQPSRITSPFLGNAQFLFSLTCLLTARVFLIKISTFLPVLIEGLASGCLIWVLLSTEGDTFYNRFLKLNLMRKLGRYSYSFYLYHFIVMYWIAYGLLLIIQPRISAAYPVVLSSVIALVSILISYFLAIVSYEWVELPMIRQGSLISEKLSEVTRGIFARTFIILRRLRKRAGDFSLTIALKRSR</sequence>
<dbReference type="EMBL" id="CP043930">
    <property type="protein sequence ID" value="QGQ25173.1"/>
    <property type="molecule type" value="Genomic_DNA"/>
</dbReference>